<keyword evidence="3" id="KW-1185">Reference proteome</keyword>
<dbReference type="Proteomes" id="UP000199310">
    <property type="component" value="Unassembled WGS sequence"/>
</dbReference>
<feature type="domain" description="HTH marR-type" evidence="1">
    <location>
        <begin position="17"/>
        <end position="151"/>
    </location>
</feature>
<keyword evidence="2" id="KW-0238">DNA-binding</keyword>
<dbReference type="GO" id="GO:0003700">
    <property type="term" value="F:DNA-binding transcription factor activity"/>
    <property type="evidence" value="ECO:0007669"/>
    <property type="project" value="InterPro"/>
</dbReference>
<accession>A0A1I0SDA3</accession>
<sequence>MSATIDARYEACLAKRPDSLARLINLFKKDIDLRITQKLQERGYKNFKLGDMVLLVHIDPQGTINNDLARKARISKQAMSKVVKNLEADNYIATRKHDTDNRASLIFLTEKGKEFMINAYEAVDEAQQLYASIIGEDTLLQLKTILKQLNTGLNLS</sequence>
<dbReference type="PANTHER" id="PTHR33164">
    <property type="entry name" value="TRANSCRIPTIONAL REGULATOR, MARR FAMILY"/>
    <property type="match status" value="1"/>
</dbReference>
<dbReference type="Gene3D" id="1.10.10.10">
    <property type="entry name" value="Winged helix-like DNA-binding domain superfamily/Winged helix DNA-binding domain"/>
    <property type="match status" value="1"/>
</dbReference>
<dbReference type="SMART" id="SM00347">
    <property type="entry name" value="HTH_MARR"/>
    <property type="match status" value="1"/>
</dbReference>
<dbReference type="AlphaFoldDB" id="A0A1I0SDA3"/>
<dbReference type="PROSITE" id="PS50995">
    <property type="entry name" value="HTH_MARR_2"/>
    <property type="match status" value="1"/>
</dbReference>
<dbReference type="GO" id="GO:0003677">
    <property type="term" value="F:DNA binding"/>
    <property type="evidence" value="ECO:0007669"/>
    <property type="project" value="UniProtKB-KW"/>
</dbReference>
<dbReference type="InterPro" id="IPR039422">
    <property type="entry name" value="MarR/SlyA-like"/>
</dbReference>
<evidence type="ECO:0000313" key="2">
    <source>
        <dbReference type="EMBL" id="SEW56085.1"/>
    </source>
</evidence>
<dbReference type="InterPro" id="IPR036390">
    <property type="entry name" value="WH_DNA-bd_sf"/>
</dbReference>
<gene>
    <name evidence="2" type="ORF">SAMN04488122_6561</name>
</gene>
<proteinExistence type="predicted"/>
<dbReference type="STRING" id="29529.SAMN04488122_6561"/>
<name>A0A1I0SDA3_9BACT</name>
<dbReference type="PANTHER" id="PTHR33164:SF43">
    <property type="entry name" value="HTH-TYPE TRANSCRIPTIONAL REPRESSOR YETL"/>
    <property type="match status" value="1"/>
</dbReference>
<protein>
    <submittedName>
        <fullName evidence="2">DNA-binding transcriptional regulator, MarR family</fullName>
    </submittedName>
</protein>
<organism evidence="2 3">
    <name type="scientific">Chitinophaga arvensicola</name>
    <dbReference type="NCBI Taxonomy" id="29529"/>
    <lineage>
        <taxon>Bacteria</taxon>
        <taxon>Pseudomonadati</taxon>
        <taxon>Bacteroidota</taxon>
        <taxon>Chitinophagia</taxon>
        <taxon>Chitinophagales</taxon>
        <taxon>Chitinophagaceae</taxon>
        <taxon>Chitinophaga</taxon>
    </lineage>
</organism>
<evidence type="ECO:0000259" key="1">
    <source>
        <dbReference type="PROSITE" id="PS50995"/>
    </source>
</evidence>
<dbReference type="RefSeq" id="WP_177192425.1">
    <property type="nucleotide sequence ID" value="NZ_FOJG01000002.1"/>
</dbReference>
<reference evidence="3" key="1">
    <citation type="submission" date="2016-10" db="EMBL/GenBank/DDBJ databases">
        <authorList>
            <person name="Varghese N."/>
            <person name="Submissions S."/>
        </authorList>
    </citation>
    <scope>NUCLEOTIDE SEQUENCE [LARGE SCALE GENOMIC DNA]</scope>
    <source>
        <strain evidence="3">DSM 3695</strain>
    </source>
</reference>
<dbReference type="Pfam" id="PF12802">
    <property type="entry name" value="MarR_2"/>
    <property type="match status" value="1"/>
</dbReference>
<evidence type="ECO:0000313" key="3">
    <source>
        <dbReference type="Proteomes" id="UP000199310"/>
    </source>
</evidence>
<dbReference type="SUPFAM" id="SSF46785">
    <property type="entry name" value="Winged helix' DNA-binding domain"/>
    <property type="match status" value="1"/>
</dbReference>
<dbReference type="InterPro" id="IPR000835">
    <property type="entry name" value="HTH_MarR-typ"/>
</dbReference>
<dbReference type="EMBL" id="FOJG01000002">
    <property type="protein sequence ID" value="SEW56085.1"/>
    <property type="molecule type" value="Genomic_DNA"/>
</dbReference>
<dbReference type="GO" id="GO:0006950">
    <property type="term" value="P:response to stress"/>
    <property type="evidence" value="ECO:0007669"/>
    <property type="project" value="TreeGrafter"/>
</dbReference>
<dbReference type="InterPro" id="IPR036388">
    <property type="entry name" value="WH-like_DNA-bd_sf"/>
</dbReference>